<dbReference type="KEGG" id="gtt:GUITHDRAFT_116353"/>
<dbReference type="AlphaFoldDB" id="L1INZ9"/>
<proteinExistence type="predicted"/>
<dbReference type="OrthoDB" id="568498at2759"/>
<keyword evidence="3" id="KW-1185">Reference proteome</keyword>
<dbReference type="Proteomes" id="UP000011087">
    <property type="component" value="Unassembled WGS sequence"/>
</dbReference>
<evidence type="ECO:0000313" key="3">
    <source>
        <dbReference type="Proteomes" id="UP000011087"/>
    </source>
</evidence>
<organism evidence="1">
    <name type="scientific">Guillardia theta (strain CCMP2712)</name>
    <name type="common">Cryptophyte</name>
    <dbReference type="NCBI Taxonomy" id="905079"/>
    <lineage>
        <taxon>Eukaryota</taxon>
        <taxon>Cryptophyceae</taxon>
        <taxon>Pyrenomonadales</taxon>
        <taxon>Geminigeraceae</taxon>
        <taxon>Guillardia</taxon>
    </lineage>
</organism>
<protein>
    <submittedName>
        <fullName evidence="1 2">Uncharacterized protein</fullName>
    </submittedName>
</protein>
<sequence length="575" mass="68368">MMNLQLSTAFQSFVERVRQCKDRRDLCRRVIDRMLHTKLAAAFDRFREMIDKSQAQKKVIANVIGRWVSPLERQCFDRWLDYVEYMRACEKEEAQERLHEQLLSLRNEVSLNQDYVRREQDRRTEISRRVVLRMFHIQLATAFDSFVERVRQCKDRRDLCRRVIDRMLHTKLAAAFDRFREMIDKSQAQKKVIANVIGRWVSPLERQCFDRWLDYVEYMRACEKEEAQERLHEQLLSLRNEVSLNQDYVRREQDRRTEISRRVVLRMFHIQLATAFDSFVERVRQCKDRRDLCRRVIDRMLHTKLAAAFDHFFDVISYLRYRNSVLMMVIGRWVSPLERQCFDRWSHFTSVISQLRHESVWEAWESGGATSLAVDSATFSIFFDLAKPSSFDMQEIRGRVLLDLAKIFSVEIDRISFPGNARMHLVLDCQVECAHSLQQFDSILALKSDCFQLSNKKFFKTKRNHWCCSAKSDISIRDVFVSIPSGPSGLESMQELDKEEALLLNKENLSHFWTSKSGRTLMEEAYLGWSRYVIRLTVITKGILHLQGKSEKYIIQQIFINWKEKAQPKLVLTMC</sequence>
<dbReference type="RefSeq" id="XP_005824525.1">
    <property type="nucleotide sequence ID" value="XM_005824468.1"/>
</dbReference>
<evidence type="ECO:0000313" key="2">
    <source>
        <dbReference type="EnsemblProtists" id="EKX37545"/>
    </source>
</evidence>
<gene>
    <name evidence="1" type="ORF">GUITHDRAFT_116353</name>
</gene>
<reference evidence="1 3" key="1">
    <citation type="journal article" date="2012" name="Nature">
        <title>Algal genomes reveal evolutionary mosaicism and the fate of nucleomorphs.</title>
        <authorList>
            <consortium name="DOE Joint Genome Institute"/>
            <person name="Curtis B.A."/>
            <person name="Tanifuji G."/>
            <person name="Burki F."/>
            <person name="Gruber A."/>
            <person name="Irimia M."/>
            <person name="Maruyama S."/>
            <person name="Arias M.C."/>
            <person name="Ball S.G."/>
            <person name="Gile G.H."/>
            <person name="Hirakawa Y."/>
            <person name="Hopkins J.F."/>
            <person name="Kuo A."/>
            <person name="Rensing S.A."/>
            <person name="Schmutz J."/>
            <person name="Symeonidi A."/>
            <person name="Elias M."/>
            <person name="Eveleigh R.J."/>
            <person name="Herman E.K."/>
            <person name="Klute M.J."/>
            <person name="Nakayama T."/>
            <person name="Obornik M."/>
            <person name="Reyes-Prieto A."/>
            <person name="Armbrust E.V."/>
            <person name="Aves S.J."/>
            <person name="Beiko R.G."/>
            <person name="Coutinho P."/>
            <person name="Dacks J.B."/>
            <person name="Durnford D.G."/>
            <person name="Fast N.M."/>
            <person name="Green B.R."/>
            <person name="Grisdale C.J."/>
            <person name="Hempel F."/>
            <person name="Henrissat B."/>
            <person name="Hoppner M.P."/>
            <person name="Ishida K."/>
            <person name="Kim E."/>
            <person name="Koreny L."/>
            <person name="Kroth P.G."/>
            <person name="Liu Y."/>
            <person name="Malik S.B."/>
            <person name="Maier U.G."/>
            <person name="McRose D."/>
            <person name="Mock T."/>
            <person name="Neilson J.A."/>
            <person name="Onodera N.T."/>
            <person name="Poole A.M."/>
            <person name="Pritham E.J."/>
            <person name="Richards T.A."/>
            <person name="Rocap G."/>
            <person name="Roy S.W."/>
            <person name="Sarai C."/>
            <person name="Schaack S."/>
            <person name="Shirato S."/>
            <person name="Slamovits C.H."/>
            <person name="Spencer D.F."/>
            <person name="Suzuki S."/>
            <person name="Worden A.Z."/>
            <person name="Zauner S."/>
            <person name="Barry K."/>
            <person name="Bell C."/>
            <person name="Bharti A.K."/>
            <person name="Crow J.A."/>
            <person name="Grimwood J."/>
            <person name="Kramer R."/>
            <person name="Lindquist E."/>
            <person name="Lucas S."/>
            <person name="Salamov A."/>
            <person name="McFadden G.I."/>
            <person name="Lane C.E."/>
            <person name="Keeling P.J."/>
            <person name="Gray M.W."/>
            <person name="Grigoriev I.V."/>
            <person name="Archibald J.M."/>
        </authorList>
    </citation>
    <scope>NUCLEOTIDE SEQUENCE</scope>
    <source>
        <strain evidence="1 3">CCMP2712</strain>
    </source>
</reference>
<reference evidence="2" key="3">
    <citation type="submission" date="2016-03" db="UniProtKB">
        <authorList>
            <consortium name="EnsemblProtists"/>
        </authorList>
    </citation>
    <scope>IDENTIFICATION</scope>
</reference>
<dbReference type="HOGENOM" id="CLU_474475_0_0_1"/>
<reference evidence="3" key="2">
    <citation type="submission" date="2012-11" db="EMBL/GenBank/DDBJ databases">
        <authorList>
            <person name="Kuo A."/>
            <person name="Curtis B.A."/>
            <person name="Tanifuji G."/>
            <person name="Burki F."/>
            <person name="Gruber A."/>
            <person name="Irimia M."/>
            <person name="Maruyama S."/>
            <person name="Arias M.C."/>
            <person name="Ball S.G."/>
            <person name="Gile G.H."/>
            <person name="Hirakawa Y."/>
            <person name="Hopkins J.F."/>
            <person name="Rensing S.A."/>
            <person name="Schmutz J."/>
            <person name="Symeonidi A."/>
            <person name="Elias M."/>
            <person name="Eveleigh R.J."/>
            <person name="Herman E.K."/>
            <person name="Klute M.J."/>
            <person name="Nakayama T."/>
            <person name="Obornik M."/>
            <person name="Reyes-Prieto A."/>
            <person name="Armbrust E.V."/>
            <person name="Aves S.J."/>
            <person name="Beiko R.G."/>
            <person name="Coutinho P."/>
            <person name="Dacks J.B."/>
            <person name="Durnford D.G."/>
            <person name="Fast N.M."/>
            <person name="Green B.R."/>
            <person name="Grisdale C."/>
            <person name="Hempe F."/>
            <person name="Henrissat B."/>
            <person name="Hoppner M.P."/>
            <person name="Ishida K.-I."/>
            <person name="Kim E."/>
            <person name="Koreny L."/>
            <person name="Kroth P.G."/>
            <person name="Liu Y."/>
            <person name="Malik S.-B."/>
            <person name="Maier U.G."/>
            <person name="McRose D."/>
            <person name="Mock T."/>
            <person name="Neilson J.A."/>
            <person name="Onodera N.T."/>
            <person name="Poole A.M."/>
            <person name="Pritham E.J."/>
            <person name="Richards T.A."/>
            <person name="Rocap G."/>
            <person name="Roy S.W."/>
            <person name="Sarai C."/>
            <person name="Schaack S."/>
            <person name="Shirato S."/>
            <person name="Slamovits C.H."/>
            <person name="Spencer D.F."/>
            <person name="Suzuki S."/>
            <person name="Worden A.Z."/>
            <person name="Zauner S."/>
            <person name="Barry K."/>
            <person name="Bell C."/>
            <person name="Bharti A.K."/>
            <person name="Crow J.A."/>
            <person name="Grimwood J."/>
            <person name="Kramer R."/>
            <person name="Lindquist E."/>
            <person name="Lucas S."/>
            <person name="Salamov A."/>
            <person name="McFadden G.I."/>
            <person name="Lane C.E."/>
            <person name="Keeling P.J."/>
            <person name="Gray M.W."/>
            <person name="Grigoriev I.V."/>
            <person name="Archibald J.M."/>
        </authorList>
    </citation>
    <scope>NUCLEOTIDE SEQUENCE</scope>
    <source>
        <strain evidence="3">CCMP2712</strain>
    </source>
</reference>
<dbReference type="EMBL" id="JH993058">
    <property type="protein sequence ID" value="EKX37545.1"/>
    <property type="molecule type" value="Genomic_DNA"/>
</dbReference>
<dbReference type="PaxDb" id="55529-EKX37545"/>
<dbReference type="GeneID" id="17294238"/>
<name>L1INZ9_GUITC</name>
<accession>L1INZ9</accession>
<dbReference type="EnsemblProtists" id="EKX37545">
    <property type="protein sequence ID" value="EKX37545"/>
    <property type="gene ID" value="GUITHDRAFT_116353"/>
</dbReference>
<evidence type="ECO:0000313" key="1">
    <source>
        <dbReference type="EMBL" id="EKX37545.1"/>
    </source>
</evidence>